<gene>
    <name evidence="1" type="ORF">HDF22_002776</name>
</gene>
<dbReference type="EMBL" id="JACHCA010000006">
    <property type="protein sequence ID" value="MBB6128655.1"/>
    <property type="molecule type" value="Genomic_DNA"/>
</dbReference>
<dbReference type="AlphaFoldDB" id="A0A841JJS7"/>
<sequence>MEYEQFGLRDGRFIPTAVYGDGGIFVIEEGIWQSFDVQCLLFDHGKLLVLWKKTSKGLKMFRGFFSSNRPGNNGKRLFVTTGIGKFKIL</sequence>
<evidence type="ECO:0000313" key="2">
    <source>
        <dbReference type="Proteomes" id="UP000548326"/>
    </source>
</evidence>
<evidence type="ECO:0000313" key="1">
    <source>
        <dbReference type="EMBL" id="MBB6128655.1"/>
    </source>
</evidence>
<accession>A0A841JJS7</accession>
<comment type="caution">
    <text evidence="1">The sequence shown here is derived from an EMBL/GenBank/DDBJ whole genome shotgun (WGS) entry which is preliminary data.</text>
</comment>
<proteinExistence type="predicted"/>
<dbReference type="RefSeq" id="WP_183588055.1">
    <property type="nucleotide sequence ID" value="NZ_JACHCA010000006.1"/>
</dbReference>
<organism evidence="1 2">
    <name type="scientific">Mucilaginibacter lappiensis</name>
    <dbReference type="NCBI Taxonomy" id="354630"/>
    <lineage>
        <taxon>Bacteria</taxon>
        <taxon>Pseudomonadati</taxon>
        <taxon>Bacteroidota</taxon>
        <taxon>Sphingobacteriia</taxon>
        <taxon>Sphingobacteriales</taxon>
        <taxon>Sphingobacteriaceae</taxon>
        <taxon>Mucilaginibacter</taxon>
    </lineage>
</organism>
<name>A0A841JJS7_9SPHI</name>
<dbReference type="Proteomes" id="UP000548326">
    <property type="component" value="Unassembled WGS sequence"/>
</dbReference>
<reference evidence="1 2" key="1">
    <citation type="submission" date="2020-08" db="EMBL/GenBank/DDBJ databases">
        <title>Genomic Encyclopedia of Type Strains, Phase IV (KMG-V): Genome sequencing to study the core and pangenomes of soil and plant-associated prokaryotes.</title>
        <authorList>
            <person name="Whitman W."/>
        </authorList>
    </citation>
    <scope>NUCLEOTIDE SEQUENCE [LARGE SCALE GENOMIC DNA]</scope>
    <source>
        <strain evidence="1 2">MP601</strain>
    </source>
</reference>
<protein>
    <submittedName>
        <fullName evidence="1">Uncharacterized protein</fullName>
    </submittedName>
</protein>